<evidence type="ECO:0000313" key="3">
    <source>
        <dbReference type="Proteomes" id="UP001166304"/>
    </source>
</evidence>
<dbReference type="Proteomes" id="UP001166304">
    <property type="component" value="Unassembled WGS sequence"/>
</dbReference>
<keyword evidence="1" id="KW-1133">Transmembrane helix</keyword>
<keyword evidence="1" id="KW-0812">Transmembrane</keyword>
<dbReference type="EMBL" id="JAHQXE010000001">
    <property type="protein sequence ID" value="MBV0900580.1"/>
    <property type="molecule type" value="Genomic_DNA"/>
</dbReference>
<dbReference type="InterPro" id="IPR055943">
    <property type="entry name" value="DUF7521"/>
</dbReference>
<keyword evidence="1" id="KW-0472">Membrane</keyword>
<organism evidence="2 3">
    <name type="scientific">Haloarcula salina</name>
    <dbReference type="NCBI Taxonomy" id="1429914"/>
    <lineage>
        <taxon>Archaea</taxon>
        <taxon>Methanobacteriati</taxon>
        <taxon>Methanobacteriota</taxon>
        <taxon>Stenosarchaea group</taxon>
        <taxon>Halobacteria</taxon>
        <taxon>Halobacteriales</taxon>
        <taxon>Haloarculaceae</taxon>
        <taxon>Haloarcula</taxon>
    </lineage>
</organism>
<name>A0AA41KB51_9EURY</name>
<protein>
    <submittedName>
        <fullName evidence="2">Uncharacterized protein</fullName>
    </submittedName>
</protein>
<accession>A0AA41KB51</accession>
<keyword evidence="3" id="KW-1185">Reference proteome</keyword>
<proteinExistence type="predicted"/>
<dbReference type="AlphaFoldDB" id="A0AA41KB51"/>
<gene>
    <name evidence="2" type="ORF">KTS37_02160</name>
</gene>
<dbReference type="RefSeq" id="WP_162412129.1">
    <property type="nucleotide sequence ID" value="NZ_JAHQXE010000001.1"/>
</dbReference>
<comment type="caution">
    <text evidence="2">The sequence shown here is derived from an EMBL/GenBank/DDBJ whole genome shotgun (WGS) entry which is preliminary data.</text>
</comment>
<feature type="transmembrane region" description="Helical" evidence="1">
    <location>
        <begin position="44"/>
        <end position="67"/>
    </location>
</feature>
<reference evidence="2" key="1">
    <citation type="submission" date="2021-06" db="EMBL/GenBank/DDBJ databases">
        <title>New haloarchaea isolates fom saline soil.</title>
        <authorList>
            <person name="Duran-Viseras A."/>
            <person name="Sanchez-Porro C.S."/>
            <person name="Ventosa A."/>
        </authorList>
    </citation>
    <scope>NUCLEOTIDE SEQUENCE</scope>
    <source>
        <strain evidence="2">JCM 18369</strain>
    </source>
</reference>
<evidence type="ECO:0000313" key="2">
    <source>
        <dbReference type="EMBL" id="MBV0900580.1"/>
    </source>
</evidence>
<feature type="transmembrane region" description="Helical" evidence="1">
    <location>
        <begin position="16"/>
        <end position="37"/>
    </location>
</feature>
<dbReference type="Pfam" id="PF24365">
    <property type="entry name" value="DUF7521"/>
    <property type="match status" value="1"/>
</dbReference>
<feature type="transmembrane region" description="Helical" evidence="1">
    <location>
        <begin position="73"/>
        <end position="97"/>
    </location>
</feature>
<sequence>MQFAGLSAETWTTVKIAIHLVQTGLGLFIAALAFVGYRRRHTRSMLALAVGISLLTFVSYLVTLATVRVVPAVVVPIPSTLTESLGLLAILYAIVLARDG</sequence>
<evidence type="ECO:0000256" key="1">
    <source>
        <dbReference type="SAM" id="Phobius"/>
    </source>
</evidence>